<evidence type="ECO:0000313" key="2">
    <source>
        <dbReference type="EMBL" id="KKT38006.1"/>
    </source>
</evidence>
<sequence length="234" mass="27933">MPARNVVKIYVKDGYYHVYNRGVEKRNIFLDEQDYRVFLNILKEALLSPLELTKTKKTVSFKGVTFKGVMKPPKNFYGKIELLAYCLMPNHFHVLLKQLEERSMHQFLQSVCTRYVIYFNKKYKRVGALFQNAYKASLISDELYLLHLSRYIHRNPLKYTENLRNAYSSYGEYLGIRKTEWIKPALILSFFQPGKLPFLKHINSYQRFVEYEHKKETPIEWYLDGSITLEDDDE</sequence>
<dbReference type="GO" id="GO:0004803">
    <property type="term" value="F:transposase activity"/>
    <property type="evidence" value="ECO:0007669"/>
    <property type="project" value="InterPro"/>
</dbReference>
<dbReference type="Gene3D" id="3.30.70.1290">
    <property type="entry name" value="Transposase IS200-like"/>
    <property type="match status" value="1"/>
</dbReference>
<evidence type="ECO:0000313" key="3">
    <source>
        <dbReference type="Proteomes" id="UP000034617"/>
    </source>
</evidence>
<evidence type="ECO:0000259" key="1">
    <source>
        <dbReference type="SMART" id="SM01321"/>
    </source>
</evidence>
<dbReference type="Pfam" id="PF01797">
    <property type="entry name" value="Y1_Tnp"/>
    <property type="match status" value="1"/>
</dbReference>
<dbReference type="SUPFAM" id="SSF143422">
    <property type="entry name" value="Transposase IS200-like"/>
    <property type="match status" value="1"/>
</dbReference>
<dbReference type="Proteomes" id="UP000034617">
    <property type="component" value="Unassembled WGS sequence"/>
</dbReference>
<dbReference type="GO" id="GO:0006313">
    <property type="term" value="P:DNA transposition"/>
    <property type="evidence" value="ECO:0007669"/>
    <property type="project" value="InterPro"/>
</dbReference>
<reference evidence="2 3" key="1">
    <citation type="journal article" date="2015" name="Nature">
        <title>rRNA introns, odd ribosomes, and small enigmatic genomes across a large radiation of phyla.</title>
        <authorList>
            <person name="Brown C.T."/>
            <person name="Hug L.A."/>
            <person name="Thomas B.C."/>
            <person name="Sharon I."/>
            <person name="Castelle C.J."/>
            <person name="Singh A."/>
            <person name="Wilkins M.J."/>
            <person name="Williams K.H."/>
            <person name="Banfield J.F."/>
        </authorList>
    </citation>
    <scope>NUCLEOTIDE SEQUENCE [LARGE SCALE GENOMIC DNA]</scope>
</reference>
<dbReference type="AlphaFoldDB" id="A0A0G1GSD6"/>
<dbReference type="EMBL" id="LCHM01000015">
    <property type="protein sequence ID" value="KKT38006.1"/>
    <property type="molecule type" value="Genomic_DNA"/>
</dbReference>
<protein>
    <recommendedName>
        <fullName evidence="1">Transposase IS200-like domain-containing protein</fullName>
    </recommendedName>
</protein>
<comment type="caution">
    <text evidence="2">The sequence shown here is derived from an EMBL/GenBank/DDBJ whole genome shotgun (WGS) entry which is preliminary data.</text>
</comment>
<organism evidence="2 3">
    <name type="scientific">Candidatus Gottesmanbacteria bacterium GW2011_GWB1_44_11c</name>
    <dbReference type="NCBI Taxonomy" id="1618447"/>
    <lineage>
        <taxon>Bacteria</taxon>
        <taxon>Candidatus Gottesmaniibacteriota</taxon>
    </lineage>
</organism>
<proteinExistence type="predicted"/>
<dbReference type="PANTHER" id="PTHR34322">
    <property type="entry name" value="TRANSPOSASE, Y1_TNP DOMAIN-CONTAINING"/>
    <property type="match status" value="1"/>
</dbReference>
<name>A0A0G1GSD6_9BACT</name>
<dbReference type="GO" id="GO:0003677">
    <property type="term" value="F:DNA binding"/>
    <property type="evidence" value="ECO:0007669"/>
    <property type="project" value="InterPro"/>
</dbReference>
<dbReference type="SMART" id="SM01321">
    <property type="entry name" value="Y1_Tnp"/>
    <property type="match status" value="1"/>
</dbReference>
<dbReference type="PANTHER" id="PTHR34322:SF2">
    <property type="entry name" value="TRANSPOSASE IS200-LIKE DOMAIN-CONTAINING PROTEIN"/>
    <property type="match status" value="1"/>
</dbReference>
<gene>
    <name evidence="2" type="ORF">UW22_C0015G0016</name>
</gene>
<dbReference type="InterPro" id="IPR036515">
    <property type="entry name" value="Transposase_17_sf"/>
</dbReference>
<accession>A0A0G1GSD6</accession>
<feature type="domain" description="Transposase IS200-like" evidence="1">
    <location>
        <begin position="11"/>
        <end position="155"/>
    </location>
</feature>
<dbReference type="InterPro" id="IPR002686">
    <property type="entry name" value="Transposase_17"/>
</dbReference>